<dbReference type="OrthoDB" id="672705at2759"/>
<protein>
    <recommendedName>
        <fullName evidence="1">DUF1618 domain-containing protein</fullName>
    </recommendedName>
</protein>
<dbReference type="EMBL" id="CAJGYO010000193">
    <property type="protein sequence ID" value="CAD6341359.1"/>
    <property type="molecule type" value="Genomic_DNA"/>
</dbReference>
<reference evidence="2" key="1">
    <citation type="submission" date="2020-10" db="EMBL/GenBank/DDBJ databases">
        <authorList>
            <person name="Han B."/>
            <person name="Lu T."/>
            <person name="Zhao Q."/>
            <person name="Huang X."/>
            <person name="Zhao Y."/>
        </authorList>
    </citation>
    <scope>NUCLEOTIDE SEQUENCE</scope>
</reference>
<comment type="caution">
    <text evidence="2">The sequence shown here is derived from an EMBL/GenBank/DDBJ whole genome shotgun (WGS) entry which is preliminary data.</text>
</comment>
<keyword evidence="3" id="KW-1185">Reference proteome</keyword>
<name>A0A811SLF2_9POAL</name>
<dbReference type="PANTHER" id="PTHR33074:SF128">
    <property type="entry name" value="EXPRESSED PROTEIN"/>
    <property type="match status" value="1"/>
</dbReference>
<organism evidence="2 3">
    <name type="scientific">Miscanthus lutarioriparius</name>
    <dbReference type="NCBI Taxonomy" id="422564"/>
    <lineage>
        <taxon>Eukaryota</taxon>
        <taxon>Viridiplantae</taxon>
        <taxon>Streptophyta</taxon>
        <taxon>Embryophyta</taxon>
        <taxon>Tracheophyta</taxon>
        <taxon>Spermatophyta</taxon>
        <taxon>Magnoliopsida</taxon>
        <taxon>Liliopsida</taxon>
        <taxon>Poales</taxon>
        <taxon>Poaceae</taxon>
        <taxon>PACMAD clade</taxon>
        <taxon>Panicoideae</taxon>
        <taxon>Andropogonodae</taxon>
        <taxon>Andropogoneae</taxon>
        <taxon>Saccharinae</taxon>
        <taxon>Miscanthus</taxon>
    </lineage>
</organism>
<dbReference type="AlphaFoldDB" id="A0A811SLF2"/>
<dbReference type="Proteomes" id="UP000604825">
    <property type="component" value="Unassembled WGS sequence"/>
</dbReference>
<sequence>MSTAAGFPNWVMLEPVVFRRDDDKSFPDESKAPVRASGTTSWEAQFRFAFDLAEPPSISRIFAQLPGFPGPSKESPLAMLTTHRHLALFRVGTTGPCRRKNFFIYSAGKPSSLEKLPTCTRDLERVLHDGSPSRRPPETGKMSRLHSVRSMGLLCQGEEEFAVAELHLYPDKRKRKVFADIYLFLKSAGKWTSSRLPILHSDDPDDAWQLCIWLTDTVIPVDRWLCWIDYDRGILFHDVFGAAATVSFLRFPLHKFSRTPPRSDGNAAAGYTVVCPPLMLPPGAGFTITCHTLLPSSLSSGMVWNKDWTVTSDELWTDNRLPREVPMFPQVNIDRPHVVHFLISDFTYVMKKMWVVTIDMNTRTVESFYQYINGEEDIGTEREFLTKERSMGPRPFLPSEFSKYLSSSFFKYNHYVDESLGP</sequence>
<gene>
    <name evidence="2" type="ORF">NCGR_LOCUS65457</name>
</gene>
<evidence type="ECO:0000259" key="1">
    <source>
        <dbReference type="Pfam" id="PF07762"/>
    </source>
</evidence>
<dbReference type="Pfam" id="PF07762">
    <property type="entry name" value="DUF1618"/>
    <property type="match status" value="1"/>
</dbReference>
<proteinExistence type="predicted"/>
<evidence type="ECO:0000313" key="2">
    <source>
        <dbReference type="EMBL" id="CAD6341359.1"/>
    </source>
</evidence>
<evidence type="ECO:0000313" key="3">
    <source>
        <dbReference type="Proteomes" id="UP000604825"/>
    </source>
</evidence>
<dbReference type="InterPro" id="IPR011676">
    <property type="entry name" value="DUF1618"/>
</dbReference>
<feature type="domain" description="DUF1618" evidence="1">
    <location>
        <begin position="227"/>
        <end position="340"/>
    </location>
</feature>
<accession>A0A811SLF2</accession>
<dbReference type="PANTHER" id="PTHR33074">
    <property type="entry name" value="EXPRESSED PROTEIN-RELATED"/>
    <property type="match status" value="1"/>
</dbReference>